<dbReference type="GO" id="GO:0004540">
    <property type="term" value="F:RNA nuclease activity"/>
    <property type="evidence" value="ECO:0007669"/>
    <property type="project" value="InterPro"/>
</dbReference>
<feature type="domain" description="RNB" evidence="1">
    <location>
        <begin position="2"/>
        <end position="103"/>
    </location>
</feature>
<name>K1SDZ6_9ZZZZ</name>
<evidence type="ECO:0000313" key="2">
    <source>
        <dbReference type="EMBL" id="EKC55773.1"/>
    </source>
</evidence>
<dbReference type="AlphaFoldDB" id="K1SDZ6"/>
<dbReference type="GO" id="GO:0006402">
    <property type="term" value="P:mRNA catabolic process"/>
    <property type="evidence" value="ECO:0007669"/>
    <property type="project" value="TreeGrafter"/>
</dbReference>
<dbReference type="GO" id="GO:0005829">
    <property type="term" value="C:cytosol"/>
    <property type="evidence" value="ECO:0007669"/>
    <property type="project" value="TreeGrafter"/>
</dbReference>
<dbReference type="InterPro" id="IPR001900">
    <property type="entry name" value="RNase_II/R"/>
</dbReference>
<organism evidence="2">
    <name type="scientific">human gut metagenome</name>
    <dbReference type="NCBI Taxonomy" id="408170"/>
    <lineage>
        <taxon>unclassified sequences</taxon>
        <taxon>metagenomes</taxon>
        <taxon>organismal metagenomes</taxon>
    </lineage>
</organism>
<evidence type="ECO:0000259" key="1">
    <source>
        <dbReference type="Pfam" id="PF00773"/>
    </source>
</evidence>
<dbReference type="Pfam" id="PF00773">
    <property type="entry name" value="RNB"/>
    <property type="match status" value="1"/>
</dbReference>
<comment type="caution">
    <text evidence="2">The sequence shown here is derived from an EMBL/GenBank/DDBJ whole genome shotgun (WGS) entry which is preliminary data.</text>
</comment>
<dbReference type="SUPFAM" id="SSF50249">
    <property type="entry name" value="Nucleic acid-binding proteins"/>
    <property type="match status" value="1"/>
</dbReference>
<reference evidence="2" key="1">
    <citation type="journal article" date="2013" name="Environ. Microbiol.">
        <title>Microbiota from the distal guts of lean and obese adolescents exhibit partial functional redundancy besides clear differences in community structure.</title>
        <authorList>
            <person name="Ferrer M."/>
            <person name="Ruiz A."/>
            <person name="Lanza F."/>
            <person name="Haange S.B."/>
            <person name="Oberbach A."/>
            <person name="Till H."/>
            <person name="Bargiela R."/>
            <person name="Campoy C."/>
            <person name="Segura M.T."/>
            <person name="Richter M."/>
            <person name="von Bergen M."/>
            <person name="Seifert J."/>
            <person name="Suarez A."/>
        </authorList>
    </citation>
    <scope>NUCLEOTIDE SEQUENCE</scope>
</reference>
<feature type="non-terminal residue" evidence="2">
    <location>
        <position position="1"/>
    </location>
</feature>
<dbReference type="PANTHER" id="PTHR23355:SF9">
    <property type="entry name" value="DIS3-LIKE EXONUCLEASE 2"/>
    <property type="match status" value="1"/>
</dbReference>
<dbReference type="InterPro" id="IPR012340">
    <property type="entry name" value="NA-bd_OB-fold"/>
</dbReference>
<dbReference type="EMBL" id="AJWY01010356">
    <property type="protein sequence ID" value="EKC55773.1"/>
    <property type="molecule type" value="Genomic_DNA"/>
</dbReference>
<dbReference type="PANTHER" id="PTHR23355">
    <property type="entry name" value="RIBONUCLEASE"/>
    <property type="match status" value="1"/>
</dbReference>
<dbReference type="InterPro" id="IPR050180">
    <property type="entry name" value="RNR_Ribonuclease"/>
</dbReference>
<accession>K1SDZ6</accession>
<sequence length="133" mass="15432">AETVIKVDRRMSYTSVKKILEDHDEVEIREYEELVPMFERMRDLAAILRKKRMKRGSIDFDFPETKIILDAQGRPVEIKPYERNVATKIIEDFMLLANETVAQDYFLAGTAVCVPYPREPGYGEDPQAGNVYQ</sequence>
<protein>
    <submittedName>
        <fullName evidence="2">Ribonuclease R</fullName>
    </submittedName>
</protein>
<proteinExistence type="predicted"/>
<gene>
    <name evidence="2" type="ORF">LEA_15175</name>
</gene>
<dbReference type="GO" id="GO:0003723">
    <property type="term" value="F:RNA binding"/>
    <property type="evidence" value="ECO:0007669"/>
    <property type="project" value="InterPro"/>
</dbReference>